<keyword evidence="3" id="KW-1185">Reference proteome</keyword>
<sequence>MNCFQKVQYTIRRGDNLYQLSRYFQTTVQDILALNPGLDPYNLQIGSNIIICPSEQFISQAFPSDPPACPNPSMQFNLLGDMREVWIQHVYWTRLLLISIANRLADEDATKARLLENPADAAAIFANFYSPATAGTIEQLLTEHLTIGADLITALRDDNTAEAEDLTRRWYQNADQMAEAFSSINPFYNLEDVRKMLYDHLNLTTQEVEAQLANDFEVGIAAFNRVEQEALDMADYFSSGIMRQFPQQFM</sequence>
<dbReference type="InterPro" id="IPR036779">
    <property type="entry name" value="LysM_dom_sf"/>
</dbReference>
<dbReference type="OrthoDB" id="2603324at2"/>
<dbReference type="CDD" id="cd00118">
    <property type="entry name" value="LysM"/>
    <property type="match status" value="1"/>
</dbReference>
<evidence type="ECO:0000313" key="3">
    <source>
        <dbReference type="Proteomes" id="UP000295718"/>
    </source>
</evidence>
<comment type="caution">
    <text evidence="2">The sequence shown here is derived from an EMBL/GenBank/DDBJ whole genome shotgun (WGS) entry which is preliminary data.</text>
</comment>
<dbReference type="InterPro" id="IPR018392">
    <property type="entry name" value="LysM"/>
</dbReference>
<proteinExistence type="predicted"/>
<dbReference type="AlphaFoldDB" id="A0A4R1QQF2"/>
<dbReference type="SMART" id="SM00257">
    <property type="entry name" value="LysM"/>
    <property type="match status" value="1"/>
</dbReference>
<feature type="domain" description="LysM" evidence="1">
    <location>
        <begin position="7"/>
        <end position="51"/>
    </location>
</feature>
<dbReference type="SUPFAM" id="SSF54106">
    <property type="entry name" value="LysM domain"/>
    <property type="match status" value="1"/>
</dbReference>
<dbReference type="STRING" id="1469948.GCA_000732725_03291"/>
<dbReference type="RefSeq" id="WP_051869721.1">
    <property type="nucleotide sequence ID" value="NZ_JPNB01000002.1"/>
</dbReference>
<evidence type="ECO:0000313" key="2">
    <source>
        <dbReference type="EMBL" id="TCL54595.1"/>
    </source>
</evidence>
<evidence type="ECO:0000259" key="1">
    <source>
        <dbReference type="PROSITE" id="PS51782"/>
    </source>
</evidence>
<dbReference type="Gene3D" id="3.10.350.10">
    <property type="entry name" value="LysM domain"/>
    <property type="match status" value="1"/>
</dbReference>
<dbReference type="Pfam" id="PF01476">
    <property type="entry name" value="LysM"/>
    <property type="match status" value="1"/>
</dbReference>
<dbReference type="Proteomes" id="UP000295718">
    <property type="component" value="Unassembled WGS sequence"/>
</dbReference>
<gene>
    <name evidence="2" type="ORF">EDD76_11918</name>
</gene>
<protein>
    <submittedName>
        <fullName evidence="2">LysM domain-containing protein</fullName>
    </submittedName>
</protein>
<accession>A0A4R1QQF2</accession>
<dbReference type="PROSITE" id="PS51782">
    <property type="entry name" value="LYSM"/>
    <property type="match status" value="1"/>
</dbReference>
<name>A0A4R1QQF2_9FIRM</name>
<organism evidence="2 3">
    <name type="scientific">Kineothrix alysoides</name>
    <dbReference type="NCBI Taxonomy" id="1469948"/>
    <lineage>
        <taxon>Bacteria</taxon>
        <taxon>Bacillati</taxon>
        <taxon>Bacillota</taxon>
        <taxon>Clostridia</taxon>
        <taxon>Lachnospirales</taxon>
        <taxon>Lachnospiraceae</taxon>
        <taxon>Kineothrix</taxon>
    </lineage>
</organism>
<dbReference type="EMBL" id="SLUO01000019">
    <property type="protein sequence ID" value="TCL54595.1"/>
    <property type="molecule type" value="Genomic_DNA"/>
</dbReference>
<reference evidence="2 3" key="1">
    <citation type="submission" date="2019-03" db="EMBL/GenBank/DDBJ databases">
        <title>Genomic Encyclopedia of Type Strains, Phase IV (KMG-IV): sequencing the most valuable type-strain genomes for metagenomic binning, comparative biology and taxonomic classification.</title>
        <authorList>
            <person name="Goeker M."/>
        </authorList>
    </citation>
    <scope>NUCLEOTIDE SEQUENCE [LARGE SCALE GENOMIC DNA]</scope>
    <source>
        <strain evidence="2 3">DSM 100556</strain>
    </source>
</reference>